<evidence type="ECO:0000313" key="2">
    <source>
        <dbReference type="Proteomes" id="UP001151081"/>
    </source>
</evidence>
<dbReference type="AlphaFoldDB" id="A0A9X4AUL3"/>
<gene>
    <name evidence="1" type="ORF">KEG57_33225</name>
</gene>
<dbReference type="Pfam" id="PF13618">
    <property type="entry name" value="Gluconate_2-dh3"/>
    <property type="match status" value="1"/>
</dbReference>
<protein>
    <submittedName>
        <fullName evidence="1">Uncharacterized protein</fullName>
    </submittedName>
</protein>
<accession>A0A9X4AUL3</accession>
<organism evidence="1 2">
    <name type="scientific">Polyangium jinanense</name>
    <dbReference type="NCBI Taxonomy" id="2829994"/>
    <lineage>
        <taxon>Bacteria</taxon>
        <taxon>Pseudomonadati</taxon>
        <taxon>Myxococcota</taxon>
        <taxon>Polyangia</taxon>
        <taxon>Polyangiales</taxon>
        <taxon>Polyangiaceae</taxon>
        <taxon>Polyangium</taxon>
    </lineage>
</organism>
<keyword evidence="2" id="KW-1185">Reference proteome</keyword>
<evidence type="ECO:0000313" key="1">
    <source>
        <dbReference type="EMBL" id="MDC3985388.1"/>
    </source>
</evidence>
<reference evidence="1 2" key="1">
    <citation type="submission" date="2021-04" db="EMBL/GenBank/DDBJ databases">
        <title>Genome analysis of Polyangium sp.</title>
        <authorList>
            <person name="Li Y."/>
            <person name="Wang J."/>
        </authorList>
    </citation>
    <scope>NUCLEOTIDE SEQUENCE [LARGE SCALE GENOMIC DNA]</scope>
    <source>
        <strain evidence="1 2">SDU14</strain>
    </source>
</reference>
<dbReference type="Proteomes" id="UP001151081">
    <property type="component" value="Unassembled WGS sequence"/>
</dbReference>
<dbReference type="EMBL" id="JAGTJJ010000028">
    <property type="protein sequence ID" value="MDC3985388.1"/>
    <property type="molecule type" value="Genomic_DNA"/>
</dbReference>
<dbReference type="RefSeq" id="WP_272426332.1">
    <property type="nucleotide sequence ID" value="NZ_JAGTJJ010000028.1"/>
</dbReference>
<dbReference type="InterPro" id="IPR027056">
    <property type="entry name" value="Gluconate_2DH_su3"/>
</dbReference>
<sequence length="279" mass="29820">MSQDGQLSPFFSLNVPMWSPGHLPAFIRGLKLKEDGAVTFKPSKGTLTSIGPSMNAFASIIIPADPDVPGDKPAGALAPASGQPTKSFHEHMILIIQTRNVPAIGVRVTTDDALAVIAELDAHADKDFNRATFAQLTNAQQQGLVNALLGGTLTALTVKGKPQDASLVLQSLGRLLVVIVKIAYWTNYPEHRVRDTPLGWGPGPLLFSDPANLITSPNDINTVTGFDYLGWHFPLRKGVEDKYGLAFIEADVPANAADSEDALAELLAKDLARTLILDP</sequence>
<comment type="caution">
    <text evidence="1">The sequence shown here is derived from an EMBL/GenBank/DDBJ whole genome shotgun (WGS) entry which is preliminary data.</text>
</comment>
<name>A0A9X4AUL3_9BACT</name>
<proteinExistence type="predicted"/>